<dbReference type="InterPro" id="IPR027417">
    <property type="entry name" value="P-loop_NTPase"/>
</dbReference>
<dbReference type="InterPro" id="IPR003439">
    <property type="entry name" value="ABC_transporter-like_ATP-bd"/>
</dbReference>
<dbReference type="GO" id="GO:0016887">
    <property type="term" value="F:ATP hydrolysis activity"/>
    <property type="evidence" value="ECO:0007669"/>
    <property type="project" value="InterPro"/>
</dbReference>
<dbReference type="eggNOG" id="COG1136">
    <property type="taxonomic scope" value="Bacteria"/>
</dbReference>
<keyword evidence="3" id="KW-1185">Reference proteome</keyword>
<name>D6TY24_KTERA</name>
<dbReference type="RefSeq" id="WP_007916976.1">
    <property type="nucleotide sequence ID" value="NZ_ADVG01000003.1"/>
</dbReference>
<proteinExistence type="predicted"/>
<protein>
    <submittedName>
        <fullName evidence="2">ABC transporter related protein</fullName>
    </submittedName>
</protein>
<evidence type="ECO:0000313" key="3">
    <source>
        <dbReference type="Proteomes" id="UP000004508"/>
    </source>
</evidence>
<dbReference type="EMBL" id="ADVG01000003">
    <property type="protein sequence ID" value="EFH85020.1"/>
    <property type="molecule type" value="Genomic_DNA"/>
</dbReference>
<sequence>MPHHQEMRYTEPAQSHPKRPLIELHQVSKVYQTPSGAFTALREISLCVQRQECVAIVGKSGSGKSTLINLITGIDRPSTGEIIVAGTPIHRLRENQLALWRGRTVGIVFQFFQLLPTLTILENVMLPMDLCNTYARNRQERALLLLKQMGIAEQAQKLPAALSGASSSGQPLRVLWQGLLPGIAIWACRV</sequence>
<reference evidence="2 3" key="1">
    <citation type="journal article" date="2011" name="Stand. Genomic Sci.">
        <title>Non-contiguous finished genome sequence and contextual data of the filamentous soil bacterium Ktedonobacter racemifer type strain (SOSP1-21).</title>
        <authorList>
            <person name="Chang Y.J."/>
            <person name="Land M."/>
            <person name="Hauser L."/>
            <person name="Chertkov O."/>
            <person name="Del Rio T.G."/>
            <person name="Nolan M."/>
            <person name="Copeland A."/>
            <person name="Tice H."/>
            <person name="Cheng J.F."/>
            <person name="Lucas S."/>
            <person name="Han C."/>
            <person name="Goodwin L."/>
            <person name="Pitluck S."/>
            <person name="Ivanova N."/>
            <person name="Ovchinikova G."/>
            <person name="Pati A."/>
            <person name="Chen A."/>
            <person name="Palaniappan K."/>
            <person name="Mavromatis K."/>
            <person name="Liolios K."/>
            <person name="Brettin T."/>
            <person name="Fiebig A."/>
            <person name="Rohde M."/>
            <person name="Abt B."/>
            <person name="Goker M."/>
            <person name="Detter J.C."/>
            <person name="Woyke T."/>
            <person name="Bristow J."/>
            <person name="Eisen J.A."/>
            <person name="Markowitz V."/>
            <person name="Hugenholtz P."/>
            <person name="Kyrpides N.C."/>
            <person name="Klenk H.P."/>
            <person name="Lapidus A."/>
        </authorList>
    </citation>
    <scope>NUCLEOTIDE SEQUENCE [LARGE SCALE GENOMIC DNA]</scope>
    <source>
        <strain evidence="3">DSM 44963</strain>
    </source>
</reference>
<dbReference type="Gene3D" id="3.40.50.300">
    <property type="entry name" value="P-loop containing nucleotide triphosphate hydrolases"/>
    <property type="match status" value="1"/>
</dbReference>
<dbReference type="GO" id="GO:0022857">
    <property type="term" value="F:transmembrane transporter activity"/>
    <property type="evidence" value="ECO:0007669"/>
    <property type="project" value="TreeGrafter"/>
</dbReference>
<dbReference type="GO" id="GO:0005886">
    <property type="term" value="C:plasma membrane"/>
    <property type="evidence" value="ECO:0007669"/>
    <property type="project" value="TreeGrafter"/>
</dbReference>
<dbReference type="PANTHER" id="PTHR24220">
    <property type="entry name" value="IMPORT ATP-BINDING PROTEIN"/>
    <property type="match status" value="1"/>
</dbReference>
<dbReference type="GO" id="GO:0005524">
    <property type="term" value="F:ATP binding"/>
    <property type="evidence" value="ECO:0007669"/>
    <property type="project" value="InterPro"/>
</dbReference>
<accession>D6TY24</accession>
<evidence type="ECO:0000259" key="1">
    <source>
        <dbReference type="Pfam" id="PF00005"/>
    </source>
</evidence>
<dbReference type="Pfam" id="PF00005">
    <property type="entry name" value="ABC_tran"/>
    <property type="match status" value="1"/>
</dbReference>
<organism evidence="2 3">
    <name type="scientific">Ktedonobacter racemifer DSM 44963</name>
    <dbReference type="NCBI Taxonomy" id="485913"/>
    <lineage>
        <taxon>Bacteria</taxon>
        <taxon>Bacillati</taxon>
        <taxon>Chloroflexota</taxon>
        <taxon>Ktedonobacteria</taxon>
        <taxon>Ktedonobacterales</taxon>
        <taxon>Ktedonobacteraceae</taxon>
        <taxon>Ktedonobacter</taxon>
    </lineage>
</organism>
<dbReference type="SUPFAM" id="SSF52540">
    <property type="entry name" value="P-loop containing nucleoside triphosphate hydrolases"/>
    <property type="match status" value="1"/>
</dbReference>
<evidence type="ECO:0000313" key="2">
    <source>
        <dbReference type="EMBL" id="EFH85020.1"/>
    </source>
</evidence>
<feature type="domain" description="ABC transporter" evidence="1">
    <location>
        <begin position="41"/>
        <end position="165"/>
    </location>
</feature>
<dbReference type="InParanoid" id="D6TY24"/>
<dbReference type="OrthoDB" id="508204at2"/>
<dbReference type="InterPro" id="IPR015854">
    <property type="entry name" value="ABC_transpr_LolD-like"/>
</dbReference>
<dbReference type="STRING" id="485913.Krac_6154"/>
<dbReference type="AlphaFoldDB" id="D6TY24"/>
<dbReference type="Proteomes" id="UP000004508">
    <property type="component" value="Unassembled WGS sequence"/>
</dbReference>
<gene>
    <name evidence="2" type="ORF">Krac_6154</name>
</gene>
<comment type="caution">
    <text evidence="2">The sequence shown here is derived from an EMBL/GenBank/DDBJ whole genome shotgun (WGS) entry which is preliminary data.</text>
</comment>